<dbReference type="OrthoDB" id="2013972at2759"/>
<evidence type="ECO:0000256" key="1">
    <source>
        <dbReference type="SAM" id="MobiDB-lite"/>
    </source>
</evidence>
<feature type="region of interest" description="Disordered" evidence="1">
    <location>
        <begin position="1"/>
        <end position="34"/>
    </location>
</feature>
<gene>
    <name evidence="2" type="ORF">PAC_12864</name>
</gene>
<dbReference type="EMBL" id="FJOG01000022">
    <property type="protein sequence ID" value="CZR62967.1"/>
    <property type="molecule type" value="Genomic_DNA"/>
</dbReference>
<organism evidence="2 3">
    <name type="scientific">Phialocephala subalpina</name>
    <dbReference type="NCBI Taxonomy" id="576137"/>
    <lineage>
        <taxon>Eukaryota</taxon>
        <taxon>Fungi</taxon>
        <taxon>Dikarya</taxon>
        <taxon>Ascomycota</taxon>
        <taxon>Pezizomycotina</taxon>
        <taxon>Leotiomycetes</taxon>
        <taxon>Helotiales</taxon>
        <taxon>Mollisiaceae</taxon>
        <taxon>Phialocephala</taxon>
        <taxon>Phialocephala fortinii species complex</taxon>
    </lineage>
</organism>
<dbReference type="SUPFAM" id="SSF53335">
    <property type="entry name" value="S-adenosyl-L-methionine-dependent methyltransferases"/>
    <property type="match status" value="1"/>
</dbReference>
<reference evidence="2 3" key="1">
    <citation type="submission" date="2016-03" db="EMBL/GenBank/DDBJ databases">
        <authorList>
            <person name="Ploux O."/>
        </authorList>
    </citation>
    <scope>NUCLEOTIDE SEQUENCE [LARGE SCALE GENOMIC DNA]</scope>
    <source>
        <strain evidence="2 3">UAMH 11012</strain>
    </source>
</reference>
<feature type="compositionally biased region" description="Polar residues" evidence="1">
    <location>
        <begin position="85"/>
        <end position="114"/>
    </location>
</feature>
<feature type="compositionally biased region" description="Polar residues" evidence="1">
    <location>
        <begin position="20"/>
        <end position="34"/>
    </location>
</feature>
<dbReference type="AlphaFoldDB" id="A0A1L7XDC7"/>
<name>A0A1L7XDC7_9HELO</name>
<protein>
    <recommendedName>
        <fullName evidence="4">Methyltransferase domain-containing protein</fullName>
    </recommendedName>
</protein>
<feature type="compositionally biased region" description="Basic and acidic residues" evidence="1">
    <location>
        <begin position="66"/>
        <end position="79"/>
    </location>
</feature>
<accession>A0A1L7XDC7</accession>
<keyword evidence="3" id="KW-1185">Reference proteome</keyword>
<evidence type="ECO:0000313" key="2">
    <source>
        <dbReference type="EMBL" id="CZR62967.1"/>
    </source>
</evidence>
<feature type="region of interest" description="Disordered" evidence="1">
    <location>
        <begin position="54"/>
        <end position="159"/>
    </location>
</feature>
<dbReference type="CDD" id="cd02440">
    <property type="entry name" value="AdoMet_MTases"/>
    <property type="match status" value="1"/>
</dbReference>
<sequence>MDSSEVGDAPKHSPFPVNADATSAPSQPSSIVPLSSGEILSNSVEAYTVGNTTSIENSAVQPPFRLTEEKQNDTSKSLEAESFAQPESGQSRSSTNEIETSTSDEVQASANAGASTAGEAPTSSSQHVPYVSYPDIEVDSNPRAHDSDADSAIGSMPGSSTVSLRESVFSYVEENGRTYHAFHAGKYIGPNDEEEQERLDLQHHLFVMTMNNKLHLAPITNPQNVLDIATGTGIWAIEFAQEYPSASVLGTDLSPIQPL</sequence>
<dbReference type="InterPro" id="IPR029063">
    <property type="entry name" value="SAM-dependent_MTases_sf"/>
</dbReference>
<evidence type="ECO:0000313" key="3">
    <source>
        <dbReference type="Proteomes" id="UP000184330"/>
    </source>
</evidence>
<evidence type="ECO:0008006" key="4">
    <source>
        <dbReference type="Google" id="ProtNLM"/>
    </source>
</evidence>
<dbReference type="Gene3D" id="3.40.50.150">
    <property type="entry name" value="Vaccinia Virus protein VP39"/>
    <property type="match status" value="1"/>
</dbReference>
<dbReference type="Proteomes" id="UP000184330">
    <property type="component" value="Unassembled WGS sequence"/>
</dbReference>
<proteinExistence type="predicted"/>